<name>A0A1G6TZ81_9BACT</name>
<organism evidence="1 2">
    <name type="scientific">Williamwhitmania taraxaci</name>
    <dbReference type="NCBI Taxonomy" id="1640674"/>
    <lineage>
        <taxon>Bacteria</taxon>
        <taxon>Pseudomonadati</taxon>
        <taxon>Bacteroidota</taxon>
        <taxon>Bacteroidia</taxon>
        <taxon>Bacteroidales</taxon>
        <taxon>Williamwhitmaniaceae</taxon>
        <taxon>Williamwhitmania</taxon>
    </lineage>
</organism>
<protein>
    <submittedName>
        <fullName evidence="1">Uncharacterized protein</fullName>
    </submittedName>
</protein>
<dbReference type="AlphaFoldDB" id="A0A1G6TZ81"/>
<sequence length="119" mass="14249">MRKLKYSFEYCCYPVWVEEVSVEKPIFENVDVDILEISSSLKKEIKDLAEIYQLTYNQEDPRESEFKTWQTFSIFANRVIFSAELLEIELKDKFEIVFIKDYWGKIIEVSKQKIVESSI</sequence>
<dbReference type="RefSeq" id="WP_092441075.1">
    <property type="nucleotide sequence ID" value="NZ_FMYP01000144.1"/>
</dbReference>
<evidence type="ECO:0000313" key="1">
    <source>
        <dbReference type="EMBL" id="SDD34388.1"/>
    </source>
</evidence>
<dbReference type="EMBL" id="FMYP01000144">
    <property type="protein sequence ID" value="SDD34388.1"/>
    <property type="molecule type" value="Genomic_DNA"/>
</dbReference>
<gene>
    <name evidence="1" type="ORF">SAMN05216323_11442</name>
</gene>
<evidence type="ECO:0000313" key="2">
    <source>
        <dbReference type="Proteomes" id="UP000199452"/>
    </source>
</evidence>
<keyword evidence="2" id="KW-1185">Reference proteome</keyword>
<proteinExistence type="predicted"/>
<dbReference type="Proteomes" id="UP000199452">
    <property type="component" value="Unassembled WGS sequence"/>
</dbReference>
<dbReference type="OrthoDB" id="1452297at2"/>
<reference evidence="1 2" key="1">
    <citation type="submission" date="2016-09" db="EMBL/GenBank/DDBJ databases">
        <authorList>
            <person name="Capua I."/>
            <person name="De Benedictis P."/>
            <person name="Joannis T."/>
            <person name="Lombin L.H."/>
            <person name="Cattoli G."/>
        </authorList>
    </citation>
    <scope>NUCLEOTIDE SEQUENCE [LARGE SCALE GENOMIC DNA]</scope>
    <source>
        <strain evidence="1 2">A7P-90m</strain>
    </source>
</reference>
<accession>A0A1G6TZ81</accession>
<dbReference type="STRING" id="1640674.SAMN05216323_11442"/>